<evidence type="ECO:0000256" key="4">
    <source>
        <dbReference type="HAMAP-Rule" id="MF_00149"/>
    </source>
</evidence>
<keyword evidence="9" id="KW-1185">Reference proteome</keyword>
<dbReference type="Gene3D" id="3.30.1370.100">
    <property type="entry name" value="MutL, C-terminal domain, regulatory subdomain"/>
    <property type="match status" value="1"/>
</dbReference>
<organism evidence="8 9">
    <name type="scientific">Desulfoscipio gibsoniae DSM 7213</name>
    <dbReference type="NCBI Taxonomy" id="767817"/>
    <lineage>
        <taxon>Bacteria</taxon>
        <taxon>Bacillati</taxon>
        <taxon>Bacillota</taxon>
        <taxon>Clostridia</taxon>
        <taxon>Eubacteriales</taxon>
        <taxon>Desulfallaceae</taxon>
        <taxon>Desulfoscipio</taxon>
    </lineage>
</organism>
<dbReference type="EMBL" id="CP003273">
    <property type="protein sequence ID" value="AGL01379.1"/>
    <property type="molecule type" value="Genomic_DNA"/>
</dbReference>
<dbReference type="SUPFAM" id="SSF118116">
    <property type="entry name" value="DNA mismatch repair protein MutL"/>
    <property type="match status" value="1"/>
</dbReference>
<evidence type="ECO:0000259" key="7">
    <source>
        <dbReference type="SMART" id="SM01340"/>
    </source>
</evidence>
<dbReference type="SMART" id="SM01340">
    <property type="entry name" value="DNA_mis_repair"/>
    <property type="match status" value="1"/>
</dbReference>
<dbReference type="InterPro" id="IPR038973">
    <property type="entry name" value="MutL/Mlh/Pms-like"/>
</dbReference>
<proteinExistence type="inferred from homology"/>
<dbReference type="GO" id="GO:0005524">
    <property type="term" value="F:ATP binding"/>
    <property type="evidence" value="ECO:0007669"/>
    <property type="project" value="InterPro"/>
</dbReference>
<dbReference type="STRING" id="767817.Desgi_1931"/>
<keyword evidence="3 4" id="KW-0234">DNA repair</keyword>
<evidence type="ECO:0000313" key="9">
    <source>
        <dbReference type="Proteomes" id="UP000013520"/>
    </source>
</evidence>
<dbReference type="Pfam" id="PF13589">
    <property type="entry name" value="HATPase_c_3"/>
    <property type="match status" value="1"/>
</dbReference>
<accession>R4KFK7</accession>
<reference evidence="8 9" key="1">
    <citation type="submission" date="2012-01" db="EMBL/GenBank/DDBJ databases">
        <title>Complete sequence of Desulfotomaculum gibsoniae DSM 7213.</title>
        <authorList>
            <consortium name="US DOE Joint Genome Institute"/>
            <person name="Lucas S."/>
            <person name="Han J."/>
            <person name="Lapidus A."/>
            <person name="Cheng J.-F."/>
            <person name="Goodwin L."/>
            <person name="Pitluck S."/>
            <person name="Peters L."/>
            <person name="Ovchinnikova G."/>
            <person name="Teshima H."/>
            <person name="Detter J.C."/>
            <person name="Han C."/>
            <person name="Tapia R."/>
            <person name="Land M."/>
            <person name="Hauser L."/>
            <person name="Kyrpides N."/>
            <person name="Ivanova N."/>
            <person name="Pagani I."/>
            <person name="Parshina S."/>
            <person name="Plugge C."/>
            <person name="Muyzer G."/>
            <person name="Kuever J."/>
            <person name="Ivanova A."/>
            <person name="Nazina T."/>
            <person name="Klenk H.-P."/>
            <person name="Brambilla E."/>
            <person name="Spring S."/>
            <person name="Stams A.F."/>
            <person name="Woyke T."/>
        </authorList>
    </citation>
    <scope>NUCLEOTIDE SEQUENCE [LARGE SCALE GENOMIC DNA]</scope>
    <source>
        <strain evidence="8 9">DSM 7213</strain>
    </source>
</reference>
<dbReference type="GO" id="GO:0006298">
    <property type="term" value="P:mismatch repair"/>
    <property type="evidence" value="ECO:0007669"/>
    <property type="project" value="UniProtKB-UniRule"/>
</dbReference>
<dbReference type="InterPro" id="IPR014721">
    <property type="entry name" value="Ribsml_uS5_D2-typ_fold_subgr"/>
</dbReference>
<sequence>MPRIFLLNESTACRIAAGEVIERPVSIVKELVENSLDAGADRINIAITAGGIEAIEVVDNGCGISQEDTPLAFQRHATSKIKSAADLDDIKTLGFRGEALPSIAAVARLSIKTRVPEKNEGYQMVIKGGQVQQKGPTGCPVGTMISVQDIFFNTPARRKHLKSKSTEGGLITDLVYKLALTRPQAKFAFKHNGREIFRSPGSGKMMDVLASVYDVRTANMMLAVNGHEDGVKLEGFISKPEISRSTRQQITVAVNGRIVRNAAVNMALEEAYRGKLTVGRYPVAVLLIWLPPDKIDVNVHPAKMEIKMENEEQIKSLVTTVTGRALRKTDLIPRQTKLPPSSEPYKLHFPSPGAQYTLPQRSITSVHIDKGEANDVGVVQNVTAKVSTVPDLHNTTVRQQSTGPALSADSKKKSANSQESVTSVIISSAQLAEVDGDYKKYPEFPDLQVIGQLMNAYILAQTRDGLFIVDQHAAHERIMYEKYFCNLITTAPEVQYLLTPENINLRFHEKELLKEYRDNLQAVGFVFEDFGQDSFLLRGIPADFSPGQGEVLIADVVEAIMERGRASDAENKHALAALLACKAAIKAGERLSMEAMQILIARLAVADEPYTCPHGRPTVVSFTRRELDVMFKRT</sequence>
<dbReference type="GO" id="GO:0016887">
    <property type="term" value="F:ATP hydrolysis activity"/>
    <property type="evidence" value="ECO:0007669"/>
    <property type="project" value="InterPro"/>
</dbReference>
<dbReference type="InterPro" id="IPR036890">
    <property type="entry name" value="HATPase_C_sf"/>
</dbReference>
<dbReference type="GO" id="GO:0032300">
    <property type="term" value="C:mismatch repair complex"/>
    <property type="evidence" value="ECO:0007669"/>
    <property type="project" value="InterPro"/>
</dbReference>
<dbReference type="RefSeq" id="WP_006522559.1">
    <property type="nucleotide sequence ID" value="NC_021184.1"/>
</dbReference>
<dbReference type="OrthoDB" id="9763467at2"/>
<dbReference type="GO" id="GO:0140664">
    <property type="term" value="F:ATP-dependent DNA damage sensor activity"/>
    <property type="evidence" value="ECO:0007669"/>
    <property type="project" value="InterPro"/>
</dbReference>
<dbReference type="PANTHER" id="PTHR10073:SF12">
    <property type="entry name" value="DNA MISMATCH REPAIR PROTEIN MLH1"/>
    <property type="match status" value="1"/>
</dbReference>
<comment type="function">
    <text evidence="4">This protein is involved in the repair of mismatches in DNA. It is required for dam-dependent methyl-directed DNA mismatch repair. May act as a 'molecular matchmaker', a protein that promotes the formation of a stable complex between two or more DNA-binding proteins in an ATP-dependent manner without itself being part of a final effector complex.</text>
</comment>
<feature type="region of interest" description="Disordered" evidence="5">
    <location>
        <begin position="392"/>
        <end position="414"/>
    </location>
</feature>
<dbReference type="Proteomes" id="UP000013520">
    <property type="component" value="Chromosome"/>
</dbReference>
<dbReference type="PANTHER" id="PTHR10073">
    <property type="entry name" value="DNA MISMATCH REPAIR PROTEIN MLH, PMS, MUTL"/>
    <property type="match status" value="1"/>
</dbReference>
<dbReference type="Gene3D" id="3.30.565.10">
    <property type="entry name" value="Histidine kinase-like ATPase, C-terminal domain"/>
    <property type="match status" value="1"/>
</dbReference>
<evidence type="ECO:0000256" key="5">
    <source>
        <dbReference type="SAM" id="MobiDB-lite"/>
    </source>
</evidence>
<name>R4KFK7_9FIRM</name>
<dbReference type="eggNOG" id="COG0323">
    <property type="taxonomic scope" value="Bacteria"/>
</dbReference>
<dbReference type="AlphaFoldDB" id="R4KFK7"/>
<dbReference type="InterPro" id="IPR020568">
    <property type="entry name" value="Ribosomal_Su5_D2-typ_SF"/>
</dbReference>
<dbReference type="NCBIfam" id="TIGR00585">
    <property type="entry name" value="mutl"/>
    <property type="match status" value="1"/>
</dbReference>
<dbReference type="InterPro" id="IPR037198">
    <property type="entry name" value="MutL_C_sf"/>
</dbReference>
<feature type="domain" description="MutL C-terminal dimerisation" evidence="6">
    <location>
        <begin position="449"/>
        <end position="591"/>
    </location>
</feature>
<feature type="compositionally biased region" description="Polar residues" evidence="5">
    <location>
        <begin position="393"/>
        <end position="404"/>
    </location>
</feature>
<dbReference type="Pfam" id="PF01119">
    <property type="entry name" value="DNA_mis_repair"/>
    <property type="match status" value="1"/>
</dbReference>
<gene>
    <name evidence="4" type="primary">mutL</name>
    <name evidence="8" type="ORF">Desgi_1931</name>
</gene>
<dbReference type="KEGG" id="dgi:Desgi_1931"/>
<dbReference type="HAMAP" id="MF_00149">
    <property type="entry name" value="DNA_mis_repair"/>
    <property type="match status" value="1"/>
</dbReference>
<dbReference type="InterPro" id="IPR002099">
    <property type="entry name" value="MutL/Mlh/PMS"/>
</dbReference>
<dbReference type="SMART" id="SM00853">
    <property type="entry name" value="MutL_C"/>
    <property type="match status" value="1"/>
</dbReference>
<protein>
    <recommendedName>
        <fullName evidence="4">DNA mismatch repair protein MutL</fullName>
    </recommendedName>
</protein>
<dbReference type="InterPro" id="IPR042121">
    <property type="entry name" value="MutL_C_regsub"/>
</dbReference>
<dbReference type="Pfam" id="PF08676">
    <property type="entry name" value="MutL_C"/>
    <property type="match status" value="1"/>
</dbReference>
<dbReference type="InterPro" id="IPR014790">
    <property type="entry name" value="MutL_C"/>
</dbReference>
<dbReference type="FunFam" id="3.30.565.10:FF:000003">
    <property type="entry name" value="DNA mismatch repair endonuclease MutL"/>
    <property type="match status" value="1"/>
</dbReference>
<dbReference type="InterPro" id="IPR042120">
    <property type="entry name" value="MutL_C_dimsub"/>
</dbReference>
<comment type="similarity">
    <text evidence="1 4">Belongs to the DNA mismatch repair MutL/HexB family.</text>
</comment>
<dbReference type="InterPro" id="IPR014762">
    <property type="entry name" value="DNA_mismatch_repair_CS"/>
</dbReference>
<dbReference type="SUPFAM" id="SSF55874">
    <property type="entry name" value="ATPase domain of HSP90 chaperone/DNA topoisomerase II/histidine kinase"/>
    <property type="match status" value="1"/>
</dbReference>
<dbReference type="Gene3D" id="3.30.1540.20">
    <property type="entry name" value="MutL, C-terminal domain, dimerisation subdomain"/>
    <property type="match status" value="1"/>
</dbReference>
<keyword evidence="2 4" id="KW-0227">DNA damage</keyword>
<dbReference type="GO" id="GO:0030983">
    <property type="term" value="F:mismatched DNA binding"/>
    <property type="evidence" value="ECO:0007669"/>
    <property type="project" value="InterPro"/>
</dbReference>
<dbReference type="CDD" id="cd00782">
    <property type="entry name" value="MutL_Trans"/>
    <property type="match status" value="1"/>
</dbReference>
<dbReference type="InterPro" id="IPR013507">
    <property type="entry name" value="DNA_mismatch_S5_2-like"/>
</dbReference>
<dbReference type="CDD" id="cd16926">
    <property type="entry name" value="HATPase_MutL-MLH-PMS-like"/>
    <property type="match status" value="1"/>
</dbReference>
<evidence type="ECO:0000256" key="3">
    <source>
        <dbReference type="ARBA" id="ARBA00023204"/>
    </source>
</evidence>
<dbReference type="PROSITE" id="PS00058">
    <property type="entry name" value="DNA_MISMATCH_REPAIR_1"/>
    <property type="match status" value="1"/>
</dbReference>
<dbReference type="SUPFAM" id="SSF54211">
    <property type="entry name" value="Ribosomal protein S5 domain 2-like"/>
    <property type="match status" value="1"/>
</dbReference>
<evidence type="ECO:0000313" key="8">
    <source>
        <dbReference type="EMBL" id="AGL01379.1"/>
    </source>
</evidence>
<evidence type="ECO:0000256" key="2">
    <source>
        <dbReference type="ARBA" id="ARBA00022763"/>
    </source>
</evidence>
<evidence type="ECO:0000259" key="6">
    <source>
        <dbReference type="SMART" id="SM00853"/>
    </source>
</evidence>
<feature type="domain" description="DNA mismatch repair protein S5" evidence="7">
    <location>
        <begin position="209"/>
        <end position="327"/>
    </location>
</feature>
<dbReference type="HOGENOM" id="CLU_004131_4_2_9"/>
<dbReference type="InterPro" id="IPR020667">
    <property type="entry name" value="DNA_mismatch_repair_MutL"/>
</dbReference>
<evidence type="ECO:0000256" key="1">
    <source>
        <dbReference type="ARBA" id="ARBA00006082"/>
    </source>
</evidence>
<dbReference type="Gene3D" id="3.30.230.10">
    <property type="match status" value="1"/>
</dbReference>